<feature type="transmembrane region" description="Helical" evidence="6">
    <location>
        <begin position="94"/>
        <end position="116"/>
    </location>
</feature>
<dbReference type="InterPro" id="IPR032694">
    <property type="entry name" value="CopC/D"/>
</dbReference>
<dbReference type="AlphaFoldDB" id="W9GB69"/>
<protein>
    <submittedName>
        <fullName evidence="8">Cytochrome C oxidase assembly protein</fullName>
    </submittedName>
</protein>
<comment type="subcellular location">
    <subcellularLocation>
        <location evidence="1">Cell membrane</location>
        <topology evidence="1">Multi-pass membrane protein</topology>
    </subcellularLocation>
</comment>
<proteinExistence type="predicted"/>
<feature type="transmembrane region" description="Helical" evidence="6">
    <location>
        <begin position="479"/>
        <end position="502"/>
    </location>
</feature>
<dbReference type="eggNOG" id="COG3336">
    <property type="taxonomic scope" value="Bacteria"/>
</dbReference>
<feature type="transmembrane region" description="Helical" evidence="6">
    <location>
        <begin position="243"/>
        <end position="261"/>
    </location>
</feature>
<feature type="domain" description="Copper resistance protein D" evidence="7">
    <location>
        <begin position="237"/>
        <end position="331"/>
    </location>
</feature>
<evidence type="ECO:0000259" key="7">
    <source>
        <dbReference type="Pfam" id="PF05425"/>
    </source>
</evidence>
<evidence type="ECO:0000256" key="4">
    <source>
        <dbReference type="ARBA" id="ARBA00022989"/>
    </source>
</evidence>
<gene>
    <name evidence="8" type="ORF">N865_19095</name>
</gene>
<feature type="transmembrane region" description="Helical" evidence="6">
    <location>
        <begin position="405"/>
        <end position="426"/>
    </location>
</feature>
<dbReference type="PATRIC" id="fig|1386089.3.peg.439"/>
<feature type="transmembrane region" description="Helical" evidence="6">
    <location>
        <begin position="173"/>
        <end position="190"/>
    </location>
</feature>
<dbReference type="InterPro" id="IPR019108">
    <property type="entry name" value="Caa3_assmbl_CtaG-rel"/>
</dbReference>
<feature type="transmembrane region" description="Helical" evidence="6">
    <location>
        <begin position="273"/>
        <end position="294"/>
    </location>
</feature>
<comment type="caution">
    <text evidence="8">The sequence shown here is derived from an EMBL/GenBank/DDBJ whole genome shotgun (WGS) entry which is preliminary data.</text>
</comment>
<feature type="transmembrane region" description="Helical" evidence="6">
    <location>
        <begin position="551"/>
        <end position="572"/>
    </location>
</feature>
<dbReference type="PANTHER" id="PTHR34820">
    <property type="entry name" value="INNER MEMBRANE PROTEIN YEBZ"/>
    <property type="match status" value="1"/>
</dbReference>
<keyword evidence="3 6" id="KW-0812">Transmembrane</keyword>
<dbReference type="PANTHER" id="PTHR34820:SF4">
    <property type="entry name" value="INNER MEMBRANE PROTEIN YEBZ"/>
    <property type="match status" value="1"/>
</dbReference>
<dbReference type="Proteomes" id="UP000019489">
    <property type="component" value="Unassembled WGS sequence"/>
</dbReference>
<feature type="transmembrane region" description="Helical" evidence="6">
    <location>
        <begin position="604"/>
        <end position="625"/>
    </location>
</feature>
<evidence type="ECO:0000256" key="1">
    <source>
        <dbReference type="ARBA" id="ARBA00004651"/>
    </source>
</evidence>
<keyword evidence="9" id="KW-1185">Reference proteome</keyword>
<keyword evidence="4 6" id="KW-1133">Transmembrane helix</keyword>
<name>W9GB69_9MICO</name>
<organism evidence="8 9">
    <name type="scientific">Intrasporangium oryzae NRRL B-24470</name>
    <dbReference type="NCBI Taxonomy" id="1386089"/>
    <lineage>
        <taxon>Bacteria</taxon>
        <taxon>Bacillati</taxon>
        <taxon>Actinomycetota</taxon>
        <taxon>Actinomycetes</taxon>
        <taxon>Micrococcales</taxon>
        <taxon>Intrasporangiaceae</taxon>
        <taxon>Intrasporangium</taxon>
    </lineage>
</organism>
<keyword evidence="2" id="KW-1003">Cell membrane</keyword>
<feature type="transmembrane region" description="Helical" evidence="6">
    <location>
        <begin position="314"/>
        <end position="332"/>
    </location>
</feature>
<evidence type="ECO:0000313" key="9">
    <source>
        <dbReference type="Proteomes" id="UP000019489"/>
    </source>
</evidence>
<accession>W9GB69</accession>
<reference evidence="8 9" key="1">
    <citation type="submission" date="2013-08" db="EMBL/GenBank/DDBJ databases">
        <title>Intrasporangium oryzae NRRL B-24470.</title>
        <authorList>
            <person name="Liu H."/>
            <person name="Wang G."/>
        </authorList>
    </citation>
    <scope>NUCLEOTIDE SEQUENCE [LARGE SCALE GENOMIC DNA]</scope>
    <source>
        <strain evidence="8 9">NRRL B-24470</strain>
    </source>
</reference>
<evidence type="ECO:0000256" key="3">
    <source>
        <dbReference type="ARBA" id="ARBA00022692"/>
    </source>
</evidence>
<dbReference type="GO" id="GO:0006825">
    <property type="term" value="P:copper ion transport"/>
    <property type="evidence" value="ECO:0007669"/>
    <property type="project" value="InterPro"/>
</dbReference>
<evidence type="ECO:0000313" key="8">
    <source>
        <dbReference type="EMBL" id="EWT03325.1"/>
    </source>
</evidence>
<dbReference type="RefSeq" id="WP_051509898.1">
    <property type="nucleotide sequence ID" value="NZ_AWSA01000003.1"/>
</dbReference>
<dbReference type="Pfam" id="PF05425">
    <property type="entry name" value="CopD"/>
    <property type="match status" value="1"/>
</dbReference>
<dbReference type="Pfam" id="PF09678">
    <property type="entry name" value="Caa3_CtaG"/>
    <property type="match status" value="1"/>
</dbReference>
<dbReference type="STRING" id="1386089.N865_19095"/>
<evidence type="ECO:0000256" key="5">
    <source>
        <dbReference type="ARBA" id="ARBA00023136"/>
    </source>
</evidence>
<feature type="transmembrane region" description="Helical" evidence="6">
    <location>
        <begin position="210"/>
        <end position="231"/>
    </location>
</feature>
<sequence length="636" mass="65394">MTRRGQALTVVAAVVLGTVAAALAVRSTGALDPLVFVGDAGPLVRWTVPIVRVAGDLTAALTVGALLLAATMIPAPDPTPTRGLGAAVRLGRRAAAWWAALALVGAFVAFADAVGLPLTDPDLYRSLTTDFWTVDPSRVGLLSAACALVVAAGTRSHAPARHSASELPSRSRLLGLALVAVLGMTLIAQASHSGTSADHETSVDSLGLHLLASGAWVGGLAALLVLSRALGGDLPVVARRFSAVALWSFVALGSSGVVVATTRLGSWSDLGTAYGLLVVVKACILALLGAAGWWHRRRTLAELADAPRAFVRLAIAEVLLMAVAFGVASGLARSAPPEPTTVENPSPTLALTGFPAPPAPTWASWITTWRVDWLTFTLALLAVGLYAAGLRRVRGRGSSWPVGRTVAWAAGWAAFVWATSGAPGVYGRVTLSWHLAQLLTLALVVPVLLALGGPVPLARGVLTRRRDGTLGPREVVDGVVGSAVLARVTPLVAAALVSTALLLGLVRPVLDVVMTTHPGHQLAMVAAFGSGSLLAFRLVGAEPGWPASSAARRLGAVALLGAFCIVLGLVLLRAHELLAEDVLTALGLPWLTDPLADQQAAGRLAVVAGAAVLLLALVVRVATWLHAVTARRTPRH</sequence>
<dbReference type="eggNOG" id="COG1276">
    <property type="taxonomic scope" value="Bacteria"/>
</dbReference>
<dbReference type="InterPro" id="IPR008457">
    <property type="entry name" value="Cu-R_CopD_dom"/>
</dbReference>
<feature type="transmembrane region" description="Helical" evidence="6">
    <location>
        <begin position="373"/>
        <end position="393"/>
    </location>
</feature>
<feature type="transmembrane region" description="Helical" evidence="6">
    <location>
        <begin position="50"/>
        <end position="73"/>
    </location>
</feature>
<evidence type="ECO:0000256" key="6">
    <source>
        <dbReference type="SAM" id="Phobius"/>
    </source>
</evidence>
<feature type="transmembrane region" description="Helical" evidence="6">
    <location>
        <begin position="136"/>
        <end position="153"/>
    </location>
</feature>
<evidence type="ECO:0000256" key="2">
    <source>
        <dbReference type="ARBA" id="ARBA00022475"/>
    </source>
</evidence>
<dbReference type="OrthoDB" id="5241646at2"/>
<feature type="transmembrane region" description="Helical" evidence="6">
    <location>
        <begin position="438"/>
        <end position="458"/>
    </location>
</feature>
<dbReference type="EMBL" id="AWSA01000003">
    <property type="protein sequence ID" value="EWT03325.1"/>
    <property type="molecule type" value="Genomic_DNA"/>
</dbReference>
<keyword evidence="5 6" id="KW-0472">Membrane</keyword>
<feature type="transmembrane region" description="Helical" evidence="6">
    <location>
        <begin position="522"/>
        <end position="539"/>
    </location>
</feature>
<dbReference type="GO" id="GO:0005886">
    <property type="term" value="C:plasma membrane"/>
    <property type="evidence" value="ECO:0007669"/>
    <property type="project" value="UniProtKB-SubCell"/>
</dbReference>